<dbReference type="GeneID" id="31526395"/>
<dbReference type="eggNOG" id="COG2141">
    <property type="taxonomic scope" value="Bacteria"/>
</dbReference>
<proteinExistence type="predicted"/>
<dbReference type="InterPro" id="IPR036661">
    <property type="entry name" value="Luciferase-like_sf"/>
</dbReference>
<dbReference type="InterPro" id="IPR011251">
    <property type="entry name" value="Luciferase-like_dom"/>
</dbReference>
<dbReference type="EMBL" id="AFVW02000002">
    <property type="protein sequence ID" value="EJO89495.1"/>
    <property type="molecule type" value="Genomic_DNA"/>
</dbReference>
<organism evidence="4 5">
    <name type="scientific">Mycobacterium colombiense CECT 3035</name>
    <dbReference type="NCBI Taxonomy" id="1041522"/>
    <lineage>
        <taxon>Bacteria</taxon>
        <taxon>Bacillati</taxon>
        <taxon>Actinomycetota</taxon>
        <taxon>Actinomycetes</taxon>
        <taxon>Mycobacteriales</taxon>
        <taxon>Mycobacteriaceae</taxon>
        <taxon>Mycobacterium</taxon>
        <taxon>Mycobacterium avium complex (MAC)</taxon>
    </lineage>
</organism>
<feature type="domain" description="Luciferase-like" evidence="3">
    <location>
        <begin position="18"/>
        <end position="239"/>
    </location>
</feature>
<dbReference type="Pfam" id="PF00296">
    <property type="entry name" value="Bac_luciferase"/>
    <property type="match status" value="1"/>
</dbReference>
<dbReference type="AlphaFoldDB" id="J4SI38"/>
<name>J4SI38_9MYCO</name>
<accession>J4SI38</accession>
<dbReference type="GO" id="GO:0016705">
    <property type="term" value="F:oxidoreductase activity, acting on paired donors, with incorporation or reduction of molecular oxygen"/>
    <property type="evidence" value="ECO:0007669"/>
    <property type="project" value="InterPro"/>
</dbReference>
<protein>
    <submittedName>
        <fullName evidence="4">Luciferase family protein</fullName>
    </submittedName>
</protein>
<dbReference type="RefSeq" id="WP_007770008.1">
    <property type="nucleotide sequence ID" value="NZ_AFVW02000002.1"/>
</dbReference>
<evidence type="ECO:0000256" key="2">
    <source>
        <dbReference type="ARBA" id="ARBA00023033"/>
    </source>
</evidence>
<keyword evidence="1" id="KW-0560">Oxidoreductase</keyword>
<dbReference type="Gene3D" id="3.20.20.30">
    <property type="entry name" value="Luciferase-like domain"/>
    <property type="match status" value="1"/>
</dbReference>
<keyword evidence="2" id="KW-0503">Monooxygenase</keyword>
<dbReference type="PANTHER" id="PTHR30137">
    <property type="entry name" value="LUCIFERASE-LIKE MONOOXYGENASE"/>
    <property type="match status" value="1"/>
</dbReference>
<evidence type="ECO:0000259" key="3">
    <source>
        <dbReference type="Pfam" id="PF00296"/>
    </source>
</evidence>
<reference evidence="4 5" key="1">
    <citation type="journal article" date="2011" name="J. Bacteriol.">
        <title>Genome sequence of the Mycobacterium colombiense type strain, CECT 3035.</title>
        <authorList>
            <person name="Gonzalez-Perez M."/>
            <person name="Murcia M.I."/>
            <person name="Landsman D."/>
            <person name="Jordan I.K."/>
            <person name="Marino-Ramirez L."/>
        </authorList>
    </citation>
    <scope>NUCLEOTIDE SEQUENCE [LARGE SCALE GENOMIC DNA]</scope>
    <source>
        <strain evidence="4 5">CECT 3035</strain>
    </source>
</reference>
<comment type="caution">
    <text evidence="4">The sequence shown here is derived from an EMBL/GenBank/DDBJ whole genome shotgun (WGS) entry which is preliminary data.</text>
</comment>
<gene>
    <name evidence="4" type="ORF">MCOL_V204880</name>
</gene>
<dbReference type="PANTHER" id="PTHR30137:SF8">
    <property type="entry name" value="BLR5498 PROTEIN"/>
    <property type="match status" value="1"/>
</dbReference>
<dbReference type="SUPFAM" id="SSF51679">
    <property type="entry name" value="Bacterial luciferase-like"/>
    <property type="match status" value="1"/>
</dbReference>
<dbReference type="InterPro" id="IPR050766">
    <property type="entry name" value="Bact_Lucif_Oxidored"/>
</dbReference>
<dbReference type="GO" id="GO:0005829">
    <property type="term" value="C:cytosol"/>
    <property type="evidence" value="ECO:0007669"/>
    <property type="project" value="TreeGrafter"/>
</dbReference>
<evidence type="ECO:0000313" key="5">
    <source>
        <dbReference type="Proteomes" id="UP000006455"/>
    </source>
</evidence>
<sequence length="335" mass="37656">MVRLQLGYDLRRAPQSTASHTDLYAAMLDQCEWADRLGFEYVQIGEHHASSDGYASNPITVCAAIAARTTRIFLRPVVLVPLYDLIRLAEELMTVDRISAGRLHPLLAAGYRPEEFEMFDKNLNDRGRALTAGVELLKRAWSGHEFSHQGRLVRITPTPHQRPHPLTYLGGMSSGAAKRAARIGDRFLAGEPGHWATYVAECERLGREPGLRDSGGPGFLHVTEDPERAWHQLAPYLLHNAREYETWMKPTIGRAATMFPPVRDSGDLRRLPSYQVVTPSDCLELARRFEASNRAMVFLPLLGGIPPELAWESLKLFERDVLPHLNVHRLGEQPS</sequence>
<dbReference type="GO" id="GO:0004497">
    <property type="term" value="F:monooxygenase activity"/>
    <property type="evidence" value="ECO:0007669"/>
    <property type="project" value="UniProtKB-KW"/>
</dbReference>
<dbReference type="Proteomes" id="UP000006455">
    <property type="component" value="Unassembled WGS sequence"/>
</dbReference>
<evidence type="ECO:0000313" key="4">
    <source>
        <dbReference type="EMBL" id="EJO89495.1"/>
    </source>
</evidence>
<dbReference type="STRING" id="1041522.GCA_002105755_02105"/>
<evidence type="ECO:0000256" key="1">
    <source>
        <dbReference type="ARBA" id="ARBA00023002"/>
    </source>
</evidence>
<dbReference type="OrthoDB" id="3209103at2"/>